<dbReference type="PANTHER" id="PTHR33067:SF9">
    <property type="entry name" value="RNA-DIRECTED DNA POLYMERASE"/>
    <property type="match status" value="1"/>
</dbReference>
<dbReference type="Proteomes" id="UP001515500">
    <property type="component" value="Unplaced"/>
</dbReference>
<dbReference type="PANTHER" id="PTHR33067">
    <property type="entry name" value="RNA-DIRECTED DNA POLYMERASE-RELATED"/>
    <property type="match status" value="1"/>
</dbReference>
<organism evidence="1 2">
    <name type="scientific">Dioscorea cayennensis subsp. rotundata</name>
    <name type="common">White Guinea yam</name>
    <name type="synonym">Dioscorea rotundata</name>
    <dbReference type="NCBI Taxonomy" id="55577"/>
    <lineage>
        <taxon>Eukaryota</taxon>
        <taxon>Viridiplantae</taxon>
        <taxon>Streptophyta</taxon>
        <taxon>Embryophyta</taxon>
        <taxon>Tracheophyta</taxon>
        <taxon>Spermatophyta</taxon>
        <taxon>Magnoliopsida</taxon>
        <taxon>Liliopsida</taxon>
        <taxon>Dioscoreales</taxon>
        <taxon>Dioscoreaceae</taxon>
        <taxon>Dioscorea</taxon>
    </lineage>
</organism>
<protein>
    <submittedName>
        <fullName evidence="2">Uncharacterized protein LOC120255386</fullName>
    </submittedName>
</protein>
<accession>A0AB40AW40</accession>
<reference evidence="2" key="1">
    <citation type="submission" date="2025-08" db="UniProtKB">
        <authorList>
            <consortium name="RefSeq"/>
        </authorList>
    </citation>
    <scope>IDENTIFICATION</scope>
</reference>
<gene>
    <name evidence="2" type="primary">LOC120255386</name>
</gene>
<dbReference type="InterPro" id="IPR021109">
    <property type="entry name" value="Peptidase_aspartic_dom_sf"/>
</dbReference>
<dbReference type="AlphaFoldDB" id="A0AB40AW40"/>
<dbReference type="Gene3D" id="2.40.70.10">
    <property type="entry name" value="Acid Proteases"/>
    <property type="match status" value="1"/>
</dbReference>
<sequence>MILQLADRSIRKPRGIIEDVLVKVDKFIFPMDFIILDVDDKVEVPLILGRLFLATSKAIIDVKDGRMTLQVDAFMKDELVELLENNLLEDETPEEVMESYCLDLAAVKIFASMEVPKKRTSRVTK</sequence>
<dbReference type="GeneID" id="120255386"/>
<proteinExistence type="predicted"/>
<keyword evidence="1" id="KW-1185">Reference proteome</keyword>
<name>A0AB40AW40_DIOCR</name>
<dbReference type="RefSeq" id="XP_039119155.1">
    <property type="nucleotide sequence ID" value="XM_039263221.1"/>
</dbReference>
<evidence type="ECO:0000313" key="2">
    <source>
        <dbReference type="RefSeq" id="XP_039119155.1"/>
    </source>
</evidence>
<evidence type="ECO:0000313" key="1">
    <source>
        <dbReference type="Proteomes" id="UP001515500"/>
    </source>
</evidence>